<dbReference type="PROSITE" id="PS00149">
    <property type="entry name" value="SULFATASE_2"/>
    <property type="match status" value="1"/>
</dbReference>
<dbReference type="Gene3D" id="3.40.720.10">
    <property type="entry name" value="Alkaline Phosphatase, subunit A"/>
    <property type="match status" value="1"/>
</dbReference>
<evidence type="ECO:0000313" key="5">
    <source>
        <dbReference type="EMBL" id="CAD7639900.1"/>
    </source>
</evidence>
<dbReference type="PANTHER" id="PTHR43751:SF1">
    <property type="entry name" value="SULFATASE ATSG-RELATED"/>
    <property type="match status" value="1"/>
</dbReference>
<dbReference type="EMBL" id="OC877267">
    <property type="protein sequence ID" value="CAD7639900.1"/>
    <property type="molecule type" value="Genomic_DNA"/>
</dbReference>
<comment type="similarity">
    <text evidence="2">Belongs to the sulfatase family.</text>
</comment>
<dbReference type="OrthoDB" id="10012954at2759"/>
<dbReference type="Pfam" id="PF00884">
    <property type="entry name" value="Sulfatase"/>
    <property type="match status" value="1"/>
</dbReference>
<sequence>MNGLIVDALRQHSNNAKNVLFIFADDAGLETSVYNNSICKTPNLEALAKRSVIFENAFTSVSSCSPSRASVLTGLPSHQNGMYGLHQTVHHFNSFDSVKSLPNIVSARGVRTGIIGKKHIGPQQVYTFDFAYTEDNYSINQIGRNITHIKELVHLFLTANDSRNITHIKELVHLFLTANDS</sequence>
<dbReference type="AlphaFoldDB" id="A0A7R9LFI9"/>
<protein>
    <recommendedName>
        <fullName evidence="4">Sulfatase N-terminal domain-containing protein</fullName>
    </recommendedName>
</protein>
<keyword evidence="6" id="KW-1185">Reference proteome</keyword>
<organism evidence="5">
    <name type="scientific">Medioppia subpectinata</name>
    <dbReference type="NCBI Taxonomy" id="1979941"/>
    <lineage>
        <taxon>Eukaryota</taxon>
        <taxon>Metazoa</taxon>
        <taxon>Ecdysozoa</taxon>
        <taxon>Arthropoda</taxon>
        <taxon>Chelicerata</taxon>
        <taxon>Arachnida</taxon>
        <taxon>Acari</taxon>
        <taxon>Acariformes</taxon>
        <taxon>Sarcoptiformes</taxon>
        <taxon>Oribatida</taxon>
        <taxon>Brachypylina</taxon>
        <taxon>Oppioidea</taxon>
        <taxon>Oppiidae</taxon>
        <taxon>Medioppia</taxon>
    </lineage>
</organism>
<gene>
    <name evidence="5" type="ORF">OSB1V03_LOCUS17961</name>
</gene>
<accession>A0A7R9LFI9</accession>
<keyword evidence="3" id="KW-0378">Hydrolase</keyword>
<dbReference type="PANTHER" id="PTHR43751">
    <property type="entry name" value="SULFATASE"/>
    <property type="match status" value="1"/>
</dbReference>
<dbReference type="PROSITE" id="PS00523">
    <property type="entry name" value="SULFATASE_1"/>
    <property type="match status" value="1"/>
</dbReference>
<comment type="cofactor">
    <cofactor evidence="1">
        <name>Ca(2+)</name>
        <dbReference type="ChEBI" id="CHEBI:29108"/>
    </cofactor>
</comment>
<feature type="non-terminal residue" evidence="5">
    <location>
        <position position="1"/>
    </location>
</feature>
<feature type="domain" description="Sulfatase N-terminal" evidence="4">
    <location>
        <begin position="17"/>
        <end position="138"/>
    </location>
</feature>
<evidence type="ECO:0000256" key="2">
    <source>
        <dbReference type="ARBA" id="ARBA00008779"/>
    </source>
</evidence>
<dbReference type="InterPro" id="IPR052701">
    <property type="entry name" value="GAG_Ulvan_Degrading_Sulfatases"/>
</dbReference>
<evidence type="ECO:0000313" key="6">
    <source>
        <dbReference type="Proteomes" id="UP000759131"/>
    </source>
</evidence>
<dbReference type="GO" id="GO:0016787">
    <property type="term" value="F:hydrolase activity"/>
    <property type="evidence" value="ECO:0007669"/>
    <property type="project" value="UniProtKB-KW"/>
</dbReference>
<dbReference type="Proteomes" id="UP000759131">
    <property type="component" value="Unassembled WGS sequence"/>
</dbReference>
<evidence type="ECO:0000256" key="3">
    <source>
        <dbReference type="ARBA" id="ARBA00022801"/>
    </source>
</evidence>
<evidence type="ECO:0000259" key="4">
    <source>
        <dbReference type="Pfam" id="PF00884"/>
    </source>
</evidence>
<dbReference type="InterPro" id="IPR017850">
    <property type="entry name" value="Alkaline_phosphatase_core_sf"/>
</dbReference>
<dbReference type="InterPro" id="IPR024607">
    <property type="entry name" value="Sulfatase_CS"/>
</dbReference>
<dbReference type="EMBL" id="CAJPIZ010022692">
    <property type="protein sequence ID" value="CAG2118009.1"/>
    <property type="molecule type" value="Genomic_DNA"/>
</dbReference>
<proteinExistence type="inferred from homology"/>
<dbReference type="SUPFAM" id="SSF53649">
    <property type="entry name" value="Alkaline phosphatase-like"/>
    <property type="match status" value="1"/>
</dbReference>
<evidence type="ECO:0000256" key="1">
    <source>
        <dbReference type="ARBA" id="ARBA00001913"/>
    </source>
</evidence>
<reference evidence="5" key="1">
    <citation type="submission" date="2020-11" db="EMBL/GenBank/DDBJ databases">
        <authorList>
            <person name="Tran Van P."/>
        </authorList>
    </citation>
    <scope>NUCLEOTIDE SEQUENCE</scope>
</reference>
<name>A0A7R9LFI9_9ACAR</name>
<dbReference type="InterPro" id="IPR000917">
    <property type="entry name" value="Sulfatase_N"/>
</dbReference>